<dbReference type="Proteomes" id="UP001138768">
    <property type="component" value="Unassembled WGS sequence"/>
</dbReference>
<evidence type="ECO:0000313" key="2">
    <source>
        <dbReference type="Proteomes" id="UP001138768"/>
    </source>
</evidence>
<comment type="caution">
    <text evidence="1">The sequence shown here is derived from an EMBL/GenBank/DDBJ whole genome shotgun (WGS) entry which is preliminary data.</text>
</comment>
<keyword evidence="2" id="KW-1185">Reference proteome</keyword>
<reference evidence="1 2" key="1">
    <citation type="journal article" date="2020" name="Microorganisms">
        <title>Osmotic Adaptation and Compatible Solute Biosynthesis of Phototrophic Bacteria as Revealed from Genome Analyses.</title>
        <authorList>
            <person name="Imhoff J.F."/>
            <person name="Rahn T."/>
            <person name="Kunzel S."/>
            <person name="Keller A."/>
            <person name="Neulinger S.C."/>
        </authorList>
    </citation>
    <scope>NUCLEOTIDE SEQUENCE [LARGE SCALE GENOMIC DNA]</scope>
    <source>
        <strain evidence="1 2">DSM 25653</strain>
    </source>
</reference>
<sequence length="907" mass="102042">MPNYLYPEAARAWARRELAGLRLTEDLREALEIQLASWASQREDNAQIIQALTEGAPDWAVKRHAQGQALHHFVPSDATRQTLHQVLGLVTEAGAVVAFSEHEALVRRARKLRKSLTRRQIGVPELLEQRQRWVADPARLQALQALGELDRGDLPNTLHGQWRECETLEQVHWVGRQLDNCLADGDYDDDFEDRANSGLQLYYLHDDLEPTGQAVAAASFYFGELDDFEAEGSNRSARQEAAKQYKEDLLDLLNDRGFEVSPLNRRSDTHLGDRAELIERVGICGRIDLDEYEFAEVDGFRFWYEWASDVLIVRPLGRACVIQIDIDFEADRGFVMADDEADCDWPAGVFGLVSLRRQIDPALLDGPGFDRFCRALSRAVKSGALDLSLTCFHEFADDGFYWRDGLDSAITTRMGRLLVHEERAWWLPAPGRLAYVWYDTEADDRPIDPTLRERMLKRVAKTYERPAFFWSALADLGLAYPDLHHDVVGAPLLEPTVAQGQRVAADAGWRTRGRSEDGLYTYQSRLVDDYQDVVKPSEQWLCRHRDHGPVAGLLVRHEGPRKRWFHLQAPGQDPRGLYLLKAALASAGLINRFSEFTPDHHLVLFDQHQEDLLLTKRGHPVASKESIGTTGYRLGGSQRRLLIFDAHERLVLILRLAKDEQLRDAGLIGDPEALRTDLPGLLAALGVTPNDRLAWIADRLGYRVIAGALQPVQPAPTLDDPRVSLSVTEDQVEILFEPEDRDLLADAQCEQDALGNNLDDLQISLPPVRMTLFKTGALTLDGAIQPDADDPDYGVLQEAVRQAASYLSVSLEPEIERLFGLQRQPNGQYRRVTTTPPPIDWTFVGDGQQARWMLDDDIAAPAVWYNEGIISCAAEDCERLIAACDSVRKFLAWRDAPAAASSQDSRI</sequence>
<evidence type="ECO:0008006" key="3">
    <source>
        <dbReference type="Google" id="ProtNLM"/>
    </source>
</evidence>
<gene>
    <name evidence="1" type="ORF">CKO42_08465</name>
</gene>
<organism evidence="1 2">
    <name type="scientific">Lamprobacter modestohalophilus</name>
    <dbReference type="NCBI Taxonomy" id="1064514"/>
    <lineage>
        <taxon>Bacteria</taxon>
        <taxon>Pseudomonadati</taxon>
        <taxon>Pseudomonadota</taxon>
        <taxon>Gammaproteobacteria</taxon>
        <taxon>Chromatiales</taxon>
        <taxon>Chromatiaceae</taxon>
        <taxon>Lamprobacter</taxon>
    </lineage>
</organism>
<dbReference type="RefSeq" id="WP_200242061.1">
    <property type="nucleotide sequence ID" value="NZ_NRRY01000010.1"/>
</dbReference>
<proteinExistence type="predicted"/>
<evidence type="ECO:0000313" key="1">
    <source>
        <dbReference type="EMBL" id="MBK1618469.1"/>
    </source>
</evidence>
<name>A0A9X0W7Z4_9GAMM</name>
<dbReference type="EMBL" id="NRRY01000010">
    <property type="protein sequence ID" value="MBK1618469.1"/>
    <property type="molecule type" value="Genomic_DNA"/>
</dbReference>
<protein>
    <recommendedName>
        <fullName evidence="3">DUF4132 domain-containing protein</fullName>
    </recommendedName>
</protein>
<accession>A0A9X0W7Z4</accession>
<dbReference type="AlphaFoldDB" id="A0A9X0W7Z4"/>